<dbReference type="EMBL" id="CACVKT020007047">
    <property type="protein sequence ID" value="CAC5404885.1"/>
    <property type="molecule type" value="Genomic_DNA"/>
</dbReference>
<keyword evidence="2" id="KW-1185">Reference proteome</keyword>
<gene>
    <name evidence="1" type="ORF">MCOR_38624</name>
</gene>
<name>A0A6J8D9X7_MYTCO</name>
<dbReference type="OrthoDB" id="6134629at2759"/>
<protein>
    <submittedName>
        <fullName evidence="1">Uncharacterized protein</fullName>
    </submittedName>
</protein>
<dbReference type="AlphaFoldDB" id="A0A6J8D9X7"/>
<sequence>MSQIPSLITLTMKRKLDKPKVVQFSQLKRGPNLALLRTTLAIELLKLLDHLKLYRILLILSLTDVILNLHSPFVQATVGVSRPSMTCVTSVNSLDIGARTAHLTGSRHFSTTLKDKAPTDLKPVFNDKYLDCESYFSEWGNENSINDYSIFLEQIKFFENAEHNSTFHGIKGSLNKHIEFWKNIGASDFVINTIKGSYIIPFLETPKQMHCKNNKSAFMNEKFVDEAISEL</sequence>
<proteinExistence type="predicted"/>
<reference evidence="1 2" key="1">
    <citation type="submission" date="2020-06" db="EMBL/GenBank/DDBJ databases">
        <authorList>
            <person name="Li R."/>
            <person name="Bekaert M."/>
        </authorList>
    </citation>
    <scope>NUCLEOTIDE SEQUENCE [LARGE SCALE GENOMIC DNA]</scope>
    <source>
        <strain evidence="2">wild</strain>
    </source>
</reference>
<evidence type="ECO:0000313" key="1">
    <source>
        <dbReference type="EMBL" id="CAC5404885.1"/>
    </source>
</evidence>
<dbReference type="Proteomes" id="UP000507470">
    <property type="component" value="Unassembled WGS sequence"/>
</dbReference>
<accession>A0A6J8D9X7</accession>
<organism evidence="1 2">
    <name type="scientific">Mytilus coruscus</name>
    <name type="common">Sea mussel</name>
    <dbReference type="NCBI Taxonomy" id="42192"/>
    <lineage>
        <taxon>Eukaryota</taxon>
        <taxon>Metazoa</taxon>
        <taxon>Spiralia</taxon>
        <taxon>Lophotrochozoa</taxon>
        <taxon>Mollusca</taxon>
        <taxon>Bivalvia</taxon>
        <taxon>Autobranchia</taxon>
        <taxon>Pteriomorphia</taxon>
        <taxon>Mytilida</taxon>
        <taxon>Mytiloidea</taxon>
        <taxon>Mytilidae</taxon>
        <taxon>Mytilinae</taxon>
        <taxon>Mytilus</taxon>
    </lineage>
</organism>
<evidence type="ECO:0000313" key="2">
    <source>
        <dbReference type="Proteomes" id="UP000507470"/>
    </source>
</evidence>